<name>A0A4P9VQN7_9GAMM</name>
<accession>A0A4P9VQN7</accession>
<evidence type="ECO:0000313" key="2">
    <source>
        <dbReference type="Proteomes" id="UP000257039"/>
    </source>
</evidence>
<dbReference type="Proteomes" id="UP000257039">
    <property type="component" value="Unassembled WGS sequence"/>
</dbReference>
<keyword evidence="2" id="KW-1185">Reference proteome</keyword>
<evidence type="ECO:0008006" key="3">
    <source>
        <dbReference type="Google" id="ProtNLM"/>
    </source>
</evidence>
<reference evidence="1 2" key="1">
    <citation type="submission" date="2017-04" db="EMBL/GenBank/DDBJ databases">
        <title>Draft genome sequence of Zooshikella ganghwensis VG4 isolated from Red Sea sediments.</title>
        <authorList>
            <person name="Rehman Z."/>
            <person name="Alam I."/>
            <person name="Kamau A."/>
            <person name="Bajic V."/>
            <person name="Leiknes T."/>
        </authorList>
    </citation>
    <scope>NUCLEOTIDE SEQUENCE [LARGE SCALE GENOMIC DNA]</scope>
    <source>
        <strain evidence="1 2">VG4</strain>
    </source>
</reference>
<dbReference type="AlphaFoldDB" id="A0A4P9VQN7"/>
<dbReference type="EMBL" id="NDXW01000001">
    <property type="protein sequence ID" value="RDH45843.1"/>
    <property type="molecule type" value="Genomic_DNA"/>
</dbReference>
<dbReference type="RefSeq" id="WP_094788732.1">
    <property type="nucleotide sequence ID" value="NZ_NDXW01000001.1"/>
</dbReference>
<comment type="caution">
    <text evidence="1">The sequence shown here is derived from an EMBL/GenBank/DDBJ whole genome shotgun (WGS) entry which is preliminary data.</text>
</comment>
<protein>
    <recommendedName>
        <fullName evidence="3">DUF4279 domain-containing protein</fullName>
    </recommendedName>
</protein>
<sequence>MSCILRISGEDFDVDLCVEGKDVEFSNIYRKGDPRYPASKPNGPKLEHSGLSVEVSSADFSDMNQQLEDAIDFLNKSSGLIRELVKFKGVEYALLDFGVETKPPFWASYTFPPKLAYLAGELGLGLCVSTYPVDEDE</sequence>
<gene>
    <name evidence="1" type="ORF">B9G39_21650</name>
</gene>
<proteinExistence type="predicted"/>
<evidence type="ECO:0000313" key="1">
    <source>
        <dbReference type="EMBL" id="RDH45843.1"/>
    </source>
</evidence>
<organism evidence="1 2">
    <name type="scientific">Zooshikella ganghwensis</name>
    <dbReference type="NCBI Taxonomy" id="202772"/>
    <lineage>
        <taxon>Bacteria</taxon>
        <taxon>Pseudomonadati</taxon>
        <taxon>Pseudomonadota</taxon>
        <taxon>Gammaproteobacteria</taxon>
        <taxon>Oceanospirillales</taxon>
        <taxon>Zooshikellaceae</taxon>
        <taxon>Zooshikella</taxon>
    </lineage>
</organism>